<accession>A0A194AK99</accession>
<dbReference type="GO" id="GO:0008168">
    <property type="term" value="F:methyltransferase activity"/>
    <property type="evidence" value="ECO:0007669"/>
    <property type="project" value="UniProtKB-KW"/>
</dbReference>
<sequence>MHCPLCGHHEVSLFFADRVREYYCCSRCQLVHVPLRFHLDPSAEKARYDTHRNDPADEGYRCFLSRLARPLQAVVPSGCQGLDFGSGPGPTLSVMLEEMGYQVAIYDKYYACRPELLTRTYDFITATEVVEHLSDPAGELDRLWACLRPGGVLAIMTKLVLDQQAFANWHYIRDLTHISFFSHPTFIWLATHLSARLNRVDKDVIMLHKPLCSDVTPDVPDNPTINQPETHHL</sequence>
<evidence type="ECO:0000313" key="2">
    <source>
        <dbReference type="Proteomes" id="UP000095200"/>
    </source>
</evidence>
<gene>
    <name evidence="1" type="ORF">DPF_1859</name>
</gene>
<comment type="caution">
    <text evidence="1">The sequence shown here is derived from an EMBL/GenBank/DDBJ whole genome shotgun (WGS) entry which is preliminary data.</text>
</comment>
<dbReference type="InterPro" id="IPR029063">
    <property type="entry name" value="SAM-dependent_MTases_sf"/>
</dbReference>
<dbReference type="SUPFAM" id="SSF53335">
    <property type="entry name" value="S-adenosyl-L-methionine-dependent methyltransferases"/>
    <property type="match status" value="1"/>
</dbReference>
<evidence type="ECO:0000313" key="1">
    <source>
        <dbReference type="EMBL" id="GAU09139.1"/>
    </source>
</evidence>
<dbReference type="STRING" id="1592317.DPF_1859"/>
<dbReference type="AlphaFoldDB" id="A0A194AK99"/>
<dbReference type="GO" id="GO:0032259">
    <property type="term" value="P:methylation"/>
    <property type="evidence" value="ECO:0007669"/>
    <property type="project" value="UniProtKB-KW"/>
</dbReference>
<protein>
    <submittedName>
        <fullName evidence="1">Methyltransferase</fullName>
    </submittedName>
</protein>
<keyword evidence="2" id="KW-1185">Reference proteome</keyword>
<dbReference type="Pfam" id="PF13489">
    <property type="entry name" value="Methyltransf_23"/>
    <property type="match status" value="1"/>
</dbReference>
<keyword evidence="1" id="KW-0808">Transferase</keyword>
<dbReference type="RefSeq" id="WP_069859388.1">
    <property type="nucleotide sequence ID" value="NZ_BDFE01000017.1"/>
</dbReference>
<reference evidence="2" key="1">
    <citation type="submission" date="2016-06" db="EMBL/GenBank/DDBJ databases">
        <title>Draft genome sequence of Desulfoplanes formicivorans strain Pf12B.</title>
        <authorList>
            <person name="Watanabe M."/>
            <person name="Kojima H."/>
            <person name="Fukui M."/>
        </authorList>
    </citation>
    <scope>NUCLEOTIDE SEQUENCE [LARGE SCALE GENOMIC DNA]</scope>
    <source>
        <strain evidence="2">Pf12B</strain>
    </source>
</reference>
<name>A0A194AK99_9BACT</name>
<dbReference type="Gene3D" id="3.40.50.150">
    <property type="entry name" value="Vaccinia Virus protein VP39"/>
    <property type="match status" value="1"/>
</dbReference>
<dbReference type="OrthoDB" id="9816564at2"/>
<dbReference type="Proteomes" id="UP000095200">
    <property type="component" value="Unassembled WGS sequence"/>
</dbReference>
<dbReference type="EMBL" id="BDFE01000017">
    <property type="protein sequence ID" value="GAU09139.1"/>
    <property type="molecule type" value="Genomic_DNA"/>
</dbReference>
<organism evidence="1 2">
    <name type="scientific">Desulfoplanes formicivorans</name>
    <dbReference type="NCBI Taxonomy" id="1592317"/>
    <lineage>
        <taxon>Bacteria</taxon>
        <taxon>Pseudomonadati</taxon>
        <taxon>Thermodesulfobacteriota</taxon>
        <taxon>Desulfovibrionia</taxon>
        <taxon>Desulfovibrionales</taxon>
        <taxon>Desulfoplanaceae</taxon>
        <taxon>Desulfoplanes</taxon>
    </lineage>
</organism>
<keyword evidence="1" id="KW-0489">Methyltransferase</keyword>
<proteinExistence type="predicted"/>